<feature type="transmembrane region" description="Helical" evidence="6">
    <location>
        <begin position="283"/>
        <end position="301"/>
    </location>
</feature>
<feature type="transmembrane region" description="Helical" evidence="6">
    <location>
        <begin position="174"/>
        <end position="199"/>
    </location>
</feature>
<protein>
    <submittedName>
        <fullName evidence="7">Na/Pi-cotransporter II-related protein</fullName>
    </submittedName>
</protein>
<dbReference type="SUPFAM" id="SSF109755">
    <property type="entry name" value="PhoU-like"/>
    <property type="match status" value="1"/>
</dbReference>
<proteinExistence type="predicted"/>
<dbReference type="InterPro" id="IPR038078">
    <property type="entry name" value="PhoU-like_sf"/>
</dbReference>
<keyword evidence="4 6" id="KW-1133">Transmembrane helix</keyword>
<dbReference type="Pfam" id="PF02690">
    <property type="entry name" value="Na_Pi_cotrans"/>
    <property type="match status" value="2"/>
</dbReference>
<dbReference type="PANTHER" id="PTHR10010">
    <property type="entry name" value="SOLUTE CARRIER FAMILY 34 SODIUM PHOSPHATE , MEMBER 2-RELATED"/>
    <property type="match status" value="1"/>
</dbReference>
<name>A0A380ZGC8_BARDO</name>
<evidence type="ECO:0000313" key="8">
    <source>
        <dbReference type="Proteomes" id="UP000254950"/>
    </source>
</evidence>
<dbReference type="GO" id="GO:0005886">
    <property type="term" value="C:plasma membrane"/>
    <property type="evidence" value="ECO:0007669"/>
    <property type="project" value="UniProtKB-SubCell"/>
</dbReference>
<dbReference type="PANTHER" id="PTHR10010:SF46">
    <property type="entry name" value="SODIUM-DEPENDENT PHOSPHATE TRANSPORT PROTEIN 2B"/>
    <property type="match status" value="1"/>
</dbReference>
<comment type="subcellular location">
    <subcellularLocation>
        <location evidence="1">Cell membrane</location>
        <topology evidence="1">Multi-pass membrane protein</topology>
    </subcellularLocation>
</comment>
<gene>
    <name evidence="7" type="ORF">NCTC12862_00950</name>
</gene>
<dbReference type="OrthoDB" id="5778511at2"/>
<feature type="transmembrane region" description="Helical" evidence="6">
    <location>
        <begin position="102"/>
        <end position="124"/>
    </location>
</feature>
<dbReference type="Gene3D" id="1.20.58.220">
    <property type="entry name" value="Phosphate transport system protein phou homolog 2, domain 2"/>
    <property type="match status" value="1"/>
</dbReference>
<evidence type="ECO:0000256" key="4">
    <source>
        <dbReference type="ARBA" id="ARBA00022989"/>
    </source>
</evidence>
<evidence type="ECO:0000256" key="3">
    <source>
        <dbReference type="ARBA" id="ARBA00022692"/>
    </source>
</evidence>
<feature type="transmembrane region" description="Helical" evidence="6">
    <location>
        <begin position="250"/>
        <end position="271"/>
    </location>
</feature>
<dbReference type="EMBL" id="UFTF01000001">
    <property type="protein sequence ID" value="SUV45225.1"/>
    <property type="molecule type" value="Genomic_DNA"/>
</dbReference>
<dbReference type="NCBIfam" id="NF037997">
    <property type="entry name" value="Na_Pi_symport"/>
    <property type="match status" value="1"/>
</dbReference>
<dbReference type="GO" id="GO:0044341">
    <property type="term" value="P:sodium-dependent phosphate transport"/>
    <property type="evidence" value="ECO:0007669"/>
    <property type="project" value="InterPro"/>
</dbReference>
<evidence type="ECO:0000256" key="1">
    <source>
        <dbReference type="ARBA" id="ARBA00004651"/>
    </source>
</evidence>
<evidence type="ECO:0000313" key="7">
    <source>
        <dbReference type="EMBL" id="SUV45225.1"/>
    </source>
</evidence>
<keyword evidence="2" id="KW-1003">Cell membrane</keyword>
<evidence type="ECO:0000256" key="2">
    <source>
        <dbReference type="ARBA" id="ARBA00022475"/>
    </source>
</evidence>
<evidence type="ECO:0000256" key="5">
    <source>
        <dbReference type="ARBA" id="ARBA00023136"/>
    </source>
</evidence>
<dbReference type="Proteomes" id="UP000254950">
    <property type="component" value="Unassembled WGS sequence"/>
</dbReference>
<evidence type="ECO:0000256" key="6">
    <source>
        <dbReference type="SAM" id="Phobius"/>
    </source>
</evidence>
<dbReference type="AlphaFoldDB" id="A0A380ZGC8"/>
<organism evidence="7 8">
    <name type="scientific">Bartonella doshiae</name>
    <dbReference type="NCBI Taxonomy" id="33044"/>
    <lineage>
        <taxon>Bacteria</taxon>
        <taxon>Pseudomonadati</taxon>
        <taxon>Pseudomonadota</taxon>
        <taxon>Alphaproteobacteria</taxon>
        <taxon>Hyphomicrobiales</taxon>
        <taxon>Bartonellaceae</taxon>
        <taxon>Bartonella</taxon>
    </lineage>
</organism>
<dbReference type="STRING" id="33044.GCA_900005695_01052"/>
<accession>A0A380ZGC8</accession>
<feature type="transmembrane region" description="Helical" evidence="6">
    <location>
        <begin position="136"/>
        <end position="154"/>
    </location>
</feature>
<reference evidence="7 8" key="1">
    <citation type="submission" date="2018-06" db="EMBL/GenBank/DDBJ databases">
        <authorList>
            <consortium name="Pathogen Informatics"/>
            <person name="Doyle S."/>
        </authorList>
    </citation>
    <scope>NUCLEOTIDE SEQUENCE [LARGE SCALE GENOMIC DNA]</scope>
    <source>
        <strain evidence="7 8">NCTC12862</strain>
    </source>
</reference>
<dbReference type="InterPro" id="IPR003841">
    <property type="entry name" value="Na/Pi_transpt"/>
</dbReference>
<keyword evidence="5 6" id="KW-0472">Membrane</keyword>
<dbReference type="RefSeq" id="WP_004855901.1">
    <property type="nucleotide sequence ID" value="NZ_CACVBH010000003.1"/>
</dbReference>
<keyword evidence="3 6" id="KW-0812">Transmembrane</keyword>
<dbReference type="GO" id="GO:0005436">
    <property type="term" value="F:sodium:phosphate symporter activity"/>
    <property type="evidence" value="ECO:0007669"/>
    <property type="project" value="InterPro"/>
</dbReference>
<sequence length="557" mass="61934">MNGSLVLLHLAGAISLLLWATRMVRTGVERAYGDRLKYKMRHVMSHPFFAVNFGLFTAMILQSSTAVTLLVGSFVESGFVSGLAGLMAVRGGELGSAFVVKILSYDLTIFVPLCLLVGTFIFMATEKRNWRQIGRIIIGIGLLVLSLQMISTATEPLRDSVILPSIISYLSTDPVSTFLLAALLTYLLHSSIAGIILLVNFANYDLIHAQLCIVMVLGVNFGSSLIAPLLTRNSSPNTRLVPLGNLLMRGAGSILILILFLSFQPSITWLGNDASTQVINAHIIFNVFILLAGIPLSKWILKLTTKIVYESTKKTSTDKTLNLSDQTALDDSVLERPTLALSNVMREVIHICDLVDIMLEKIMGLYEKPDSDIIHELNQLNVILDKKHIAIKLYLARLAGQKLSDEEALQTQELLGTCIKLDQAGDIIIHNMLMQVKKKQQKNLQFSNDGWNDLLRFHAIVLANAHIAFNVLVSRDTHTAHLLVQKKDQLRNLEKEMSLKHFKRLREGDLKNIESSSLHLDTVRDLKQINSLLTSMIYPILEAQGLLQSSRLRNPVE</sequence>
<feature type="transmembrane region" description="Helical" evidence="6">
    <location>
        <begin position="44"/>
        <end position="61"/>
    </location>
</feature>
<feature type="transmembrane region" description="Helical" evidence="6">
    <location>
        <begin position="211"/>
        <end position="230"/>
    </location>
</feature>